<protein>
    <submittedName>
        <fullName evidence="1">Uncharacterized protein</fullName>
    </submittedName>
</protein>
<dbReference type="EMBL" id="JASCZI010061962">
    <property type="protein sequence ID" value="MED6139818.1"/>
    <property type="molecule type" value="Genomic_DNA"/>
</dbReference>
<sequence length="158" mass="17706">MDFVHLQHTIGDIASIAADNAVLRNLFIYRMDEIEKRTQEAERVLHFENSSSMQIDGASSHRSPTLVIKVRYVDFAVSLLPDLTDEGIDALYHAIKPALMDVEGLIQKKAYNAFSVILKHYSPPPSGGRNFHTGAPIDAPFAATRSSHHPLRFYPTFE</sequence>
<dbReference type="PANTHER" id="PTHR48445">
    <property type="entry name" value="OS02G0782100 PROTEIN"/>
    <property type="match status" value="1"/>
</dbReference>
<reference evidence="1 2" key="1">
    <citation type="journal article" date="2023" name="Plants (Basel)">
        <title>Bridging the Gap: Combining Genomics and Transcriptomics Approaches to Understand Stylosanthes scabra, an Orphan Legume from the Brazilian Caatinga.</title>
        <authorList>
            <person name="Ferreira-Neto J.R.C."/>
            <person name="da Silva M.D."/>
            <person name="Binneck E."/>
            <person name="de Melo N.F."/>
            <person name="da Silva R.H."/>
            <person name="de Melo A.L.T.M."/>
            <person name="Pandolfi V."/>
            <person name="Bustamante F.O."/>
            <person name="Brasileiro-Vidal A.C."/>
            <person name="Benko-Iseppon A.M."/>
        </authorList>
    </citation>
    <scope>NUCLEOTIDE SEQUENCE [LARGE SCALE GENOMIC DNA]</scope>
    <source>
        <tissue evidence="1">Leaves</tissue>
    </source>
</reference>
<comment type="caution">
    <text evidence="1">The sequence shown here is derived from an EMBL/GenBank/DDBJ whole genome shotgun (WGS) entry which is preliminary data.</text>
</comment>
<proteinExistence type="predicted"/>
<evidence type="ECO:0000313" key="2">
    <source>
        <dbReference type="Proteomes" id="UP001341840"/>
    </source>
</evidence>
<dbReference type="PANTHER" id="PTHR48445:SF1">
    <property type="entry name" value="OS02G0782100 PROTEIN"/>
    <property type="match status" value="1"/>
</dbReference>
<feature type="non-terminal residue" evidence="1">
    <location>
        <position position="158"/>
    </location>
</feature>
<keyword evidence="2" id="KW-1185">Reference proteome</keyword>
<evidence type="ECO:0000313" key="1">
    <source>
        <dbReference type="EMBL" id="MED6139818.1"/>
    </source>
</evidence>
<gene>
    <name evidence="1" type="ORF">PIB30_087541</name>
</gene>
<organism evidence="1 2">
    <name type="scientific">Stylosanthes scabra</name>
    <dbReference type="NCBI Taxonomy" id="79078"/>
    <lineage>
        <taxon>Eukaryota</taxon>
        <taxon>Viridiplantae</taxon>
        <taxon>Streptophyta</taxon>
        <taxon>Embryophyta</taxon>
        <taxon>Tracheophyta</taxon>
        <taxon>Spermatophyta</taxon>
        <taxon>Magnoliopsida</taxon>
        <taxon>eudicotyledons</taxon>
        <taxon>Gunneridae</taxon>
        <taxon>Pentapetalae</taxon>
        <taxon>rosids</taxon>
        <taxon>fabids</taxon>
        <taxon>Fabales</taxon>
        <taxon>Fabaceae</taxon>
        <taxon>Papilionoideae</taxon>
        <taxon>50 kb inversion clade</taxon>
        <taxon>dalbergioids sensu lato</taxon>
        <taxon>Dalbergieae</taxon>
        <taxon>Pterocarpus clade</taxon>
        <taxon>Stylosanthes</taxon>
    </lineage>
</organism>
<name>A0ABU6SVP1_9FABA</name>
<accession>A0ABU6SVP1</accession>
<dbReference type="Proteomes" id="UP001341840">
    <property type="component" value="Unassembled WGS sequence"/>
</dbReference>